<accession>A0A3M7S695</accession>
<protein>
    <submittedName>
        <fullName evidence="1">Uncharacterized protein</fullName>
    </submittedName>
</protein>
<organism evidence="1 2">
    <name type="scientific">Brachionus plicatilis</name>
    <name type="common">Marine rotifer</name>
    <name type="synonym">Brachionus muelleri</name>
    <dbReference type="NCBI Taxonomy" id="10195"/>
    <lineage>
        <taxon>Eukaryota</taxon>
        <taxon>Metazoa</taxon>
        <taxon>Spiralia</taxon>
        <taxon>Gnathifera</taxon>
        <taxon>Rotifera</taxon>
        <taxon>Eurotatoria</taxon>
        <taxon>Monogononta</taxon>
        <taxon>Pseudotrocha</taxon>
        <taxon>Ploima</taxon>
        <taxon>Brachionidae</taxon>
        <taxon>Brachionus</taxon>
    </lineage>
</organism>
<dbReference type="EMBL" id="REGN01001987">
    <property type="protein sequence ID" value="RNA31100.1"/>
    <property type="molecule type" value="Genomic_DNA"/>
</dbReference>
<sequence length="59" mass="6962">MKKQKNRFYFSNLSKFNSDLELFKDLINLDLEVDCKDMSKNLDFSNMSPEPITKIGKKN</sequence>
<dbReference type="AlphaFoldDB" id="A0A3M7S695"/>
<comment type="caution">
    <text evidence="1">The sequence shown here is derived from an EMBL/GenBank/DDBJ whole genome shotgun (WGS) entry which is preliminary data.</text>
</comment>
<evidence type="ECO:0000313" key="1">
    <source>
        <dbReference type="EMBL" id="RNA31100.1"/>
    </source>
</evidence>
<reference evidence="1 2" key="1">
    <citation type="journal article" date="2018" name="Sci. Rep.">
        <title>Genomic signatures of local adaptation to the degree of environmental predictability in rotifers.</title>
        <authorList>
            <person name="Franch-Gras L."/>
            <person name="Hahn C."/>
            <person name="Garcia-Roger E.M."/>
            <person name="Carmona M.J."/>
            <person name="Serra M."/>
            <person name="Gomez A."/>
        </authorList>
    </citation>
    <scope>NUCLEOTIDE SEQUENCE [LARGE SCALE GENOMIC DNA]</scope>
    <source>
        <strain evidence="1">HYR1</strain>
    </source>
</reference>
<evidence type="ECO:0000313" key="2">
    <source>
        <dbReference type="Proteomes" id="UP000276133"/>
    </source>
</evidence>
<gene>
    <name evidence="1" type="ORF">BpHYR1_019951</name>
</gene>
<keyword evidence="2" id="KW-1185">Reference proteome</keyword>
<dbReference type="Proteomes" id="UP000276133">
    <property type="component" value="Unassembled WGS sequence"/>
</dbReference>
<name>A0A3M7S695_BRAPC</name>
<proteinExistence type="predicted"/>